<keyword evidence="2" id="KW-1133">Transmembrane helix</keyword>
<dbReference type="EMBL" id="RAPO01000001">
    <property type="protein sequence ID" value="RKD97854.1"/>
    <property type="molecule type" value="Genomic_DNA"/>
</dbReference>
<sequence>MTARSRPRPRDGRSKRTRRKRPRTVSISLADRGQTTQDFAIGIGVFILAVAFVFSFLPSIVTPYDSSVGGAETAQADRIADRVVQNLSTGESPNEIDETPIVTGAWNESQLATRTGLRTTTTGGGDTVLIDKANVTIQHLNGSTVEHTTVDGVGPAYEDQPAASSARIVALKDDSDDFDEPAYRLLVRVW</sequence>
<dbReference type="OrthoDB" id="125215at2157"/>
<dbReference type="Proteomes" id="UP000283805">
    <property type="component" value="Unassembled WGS sequence"/>
</dbReference>
<gene>
    <name evidence="3" type="ORF">ATJ93_0851</name>
</gene>
<name>A0A3R7KNC0_9EURY</name>
<comment type="caution">
    <text evidence="3">The sequence shown here is derived from an EMBL/GenBank/DDBJ whole genome shotgun (WGS) entry which is preliminary data.</text>
</comment>
<dbReference type="InterPro" id="IPR056613">
    <property type="entry name" value="DUF7287"/>
</dbReference>
<evidence type="ECO:0000256" key="1">
    <source>
        <dbReference type="SAM" id="MobiDB-lite"/>
    </source>
</evidence>
<evidence type="ECO:0000256" key="2">
    <source>
        <dbReference type="SAM" id="Phobius"/>
    </source>
</evidence>
<feature type="region of interest" description="Disordered" evidence="1">
    <location>
        <begin position="1"/>
        <end position="24"/>
    </location>
</feature>
<feature type="transmembrane region" description="Helical" evidence="2">
    <location>
        <begin position="39"/>
        <end position="57"/>
    </location>
</feature>
<keyword evidence="2" id="KW-0812">Transmembrane</keyword>
<dbReference type="AlphaFoldDB" id="A0A3R7KNC0"/>
<evidence type="ECO:0000313" key="4">
    <source>
        <dbReference type="Proteomes" id="UP000283805"/>
    </source>
</evidence>
<proteinExistence type="predicted"/>
<reference evidence="3 4" key="1">
    <citation type="submission" date="2018-09" db="EMBL/GenBank/DDBJ databases">
        <title>Genomic Encyclopedia of Archaeal and Bacterial Type Strains, Phase II (KMG-II): from individual species to whole genera.</title>
        <authorList>
            <person name="Goeker M."/>
        </authorList>
    </citation>
    <scope>NUCLEOTIDE SEQUENCE [LARGE SCALE GENOMIC DNA]</scope>
    <source>
        <strain evidence="3 4">DSM 13151</strain>
    </source>
</reference>
<keyword evidence="4" id="KW-1185">Reference proteome</keyword>
<organism evidence="3 4">
    <name type="scientific">Halopiger aswanensis</name>
    <dbReference type="NCBI Taxonomy" id="148449"/>
    <lineage>
        <taxon>Archaea</taxon>
        <taxon>Methanobacteriati</taxon>
        <taxon>Methanobacteriota</taxon>
        <taxon>Stenosarchaea group</taxon>
        <taxon>Halobacteria</taxon>
        <taxon>Halobacteriales</taxon>
        <taxon>Natrialbaceae</taxon>
        <taxon>Halopiger</taxon>
    </lineage>
</organism>
<keyword evidence="2" id="KW-0472">Membrane</keyword>
<dbReference type="RefSeq" id="WP_211334023.1">
    <property type="nucleotide sequence ID" value="NZ_RAPO01000001.1"/>
</dbReference>
<protein>
    <submittedName>
        <fullName evidence="3">Uncharacterized protein</fullName>
    </submittedName>
</protein>
<accession>A0A3R7KNC0</accession>
<evidence type="ECO:0000313" key="3">
    <source>
        <dbReference type="EMBL" id="RKD97854.1"/>
    </source>
</evidence>
<dbReference type="Pfam" id="PF23958">
    <property type="entry name" value="DUF7287"/>
    <property type="match status" value="1"/>
</dbReference>